<evidence type="ECO:0000313" key="13">
    <source>
        <dbReference type="Proteomes" id="UP000295008"/>
    </source>
</evidence>
<evidence type="ECO:0000256" key="8">
    <source>
        <dbReference type="ARBA" id="ARBA00023136"/>
    </source>
</evidence>
<dbReference type="Gene3D" id="3.40.1550.10">
    <property type="entry name" value="CheC-like"/>
    <property type="match status" value="1"/>
</dbReference>
<dbReference type="PANTHER" id="PTHR30034">
    <property type="entry name" value="FLAGELLAR MOTOR SWITCH PROTEIN FLIM"/>
    <property type="match status" value="1"/>
</dbReference>
<dbReference type="CDD" id="cd17908">
    <property type="entry name" value="FliM"/>
    <property type="match status" value="1"/>
</dbReference>
<dbReference type="AlphaFoldDB" id="A0A4R1RK47"/>
<dbReference type="PIRSF" id="PIRSF002888">
    <property type="entry name" value="FliM"/>
    <property type="match status" value="1"/>
</dbReference>
<reference evidence="12 13" key="1">
    <citation type="submission" date="2019-03" db="EMBL/GenBank/DDBJ databases">
        <title>Genomic Encyclopedia of Type Strains, Phase IV (KMG-IV): sequencing the most valuable type-strain genomes for metagenomic binning, comparative biology and taxonomic classification.</title>
        <authorList>
            <person name="Goeker M."/>
        </authorList>
    </citation>
    <scope>NUCLEOTIDE SEQUENCE [LARGE SCALE GENOMIC DNA]</scope>
    <source>
        <strain evidence="12 13">LX-B</strain>
    </source>
</reference>
<keyword evidence="6" id="KW-0145">Chemotaxis</keyword>
<name>A0A4R1RK47_HYDET</name>
<evidence type="ECO:0000256" key="1">
    <source>
        <dbReference type="ARBA" id="ARBA00004117"/>
    </source>
</evidence>
<evidence type="ECO:0000313" key="12">
    <source>
        <dbReference type="EMBL" id="TCL66553.1"/>
    </source>
</evidence>
<keyword evidence="12" id="KW-0966">Cell projection</keyword>
<keyword evidence="12" id="KW-0969">Cilium</keyword>
<comment type="similarity">
    <text evidence="3">Belongs to the FliM family.</text>
</comment>
<dbReference type="GO" id="GO:0005886">
    <property type="term" value="C:plasma membrane"/>
    <property type="evidence" value="ECO:0007669"/>
    <property type="project" value="UniProtKB-SubCell"/>
</dbReference>
<dbReference type="SUPFAM" id="SSF101801">
    <property type="entry name" value="Surface presentation of antigens (SPOA)"/>
    <property type="match status" value="1"/>
</dbReference>
<evidence type="ECO:0000259" key="11">
    <source>
        <dbReference type="Pfam" id="PF01052"/>
    </source>
</evidence>
<dbReference type="Pfam" id="PF02154">
    <property type="entry name" value="FliM"/>
    <property type="match status" value="1"/>
</dbReference>
<dbReference type="GO" id="GO:0071978">
    <property type="term" value="P:bacterial-type flagellum-dependent swarming motility"/>
    <property type="evidence" value="ECO:0007669"/>
    <property type="project" value="TreeGrafter"/>
</dbReference>
<feature type="domain" description="Flagellar motor switch protein FliN-like C-terminal" evidence="11">
    <location>
        <begin position="253"/>
        <end position="323"/>
    </location>
</feature>
<dbReference type="InterPro" id="IPR001543">
    <property type="entry name" value="FliN-like_C"/>
</dbReference>
<accession>A0A4R1RK47</accession>
<comment type="subcellular location">
    <subcellularLocation>
        <location evidence="1">Bacterial flagellum basal body</location>
    </subcellularLocation>
    <subcellularLocation>
        <location evidence="2">Cell membrane</location>
        <topology evidence="2">Peripheral membrane protein</topology>
    </subcellularLocation>
</comment>
<dbReference type="GO" id="GO:0050918">
    <property type="term" value="P:positive chemotaxis"/>
    <property type="evidence" value="ECO:0007669"/>
    <property type="project" value="TreeGrafter"/>
</dbReference>
<sequence>MAEVLSQSEIDALLEALSSGTLKVDEVISEEKKKKVKPYDFRRPNKLSKDQLRTLVMLHENFARLLTTSLSTYLRSMVRAQVVSIDQLTYEEFTKSLNNPTVMTIISLKPLEGNIVMELSPQLAFAVVDRLLGGQGNSIEKIRELTDIEQTVIKRVILKTFTNLKEAWKAVIELEPAYETLESNPLFTQIVPPADMIILVTLEVRIAEAFGMMNICMPFVVIEPILDRLNAQVWFTRKDKSAGFHDLTALQNRLGQAKVPLIAELGRARITVGELLNLGIGDVLQLDQSVKGLMDIKIANQVKFRGSPGVSGNKMAIQIGQILREEGN</sequence>
<dbReference type="GO" id="GO:0003774">
    <property type="term" value="F:cytoskeletal motor activity"/>
    <property type="evidence" value="ECO:0007669"/>
    <property type="project" value="InterPro"/>
</dbReference>
<dbReference type="PANTHER" id="PTHR30034:SF6">
    <property type="entry name" value="YOP PROTEINS TRANSLOCATION PROTEIN Q"/>
    <property type="match status" value="1"/>
</dbReference>
<evidence type="ECO:0000256" key="3">
    <source>
        <dbReference type="ARBA" id="ARBA00011049"/>
    </source>
</evidence>
<dbReference type="OrthoDB" id="9806941at2"/>
<keyword evidence="13" id="KW-1185">Reference proteome</keyword>
<keyword evidence="7" id="KW-0283">Flagellar rotation</keyword>
<dbReference type="InterPro" id="IPR001689">
    <property type="entry name" value="Flag_FliM"/>
</dbReference>
<keyword evidence="12" id="KW-0282">Flagellum</keyword>
<dbReference type="Proteomes" id="UP000295008">
    <property type="component" value="Unassembled WGS sequence"/>
</dbReference>
<keyword evidence="8" id="KW-0472">Membrane</keyword>
<evidence type="ECO:0000256" key="4">
    <source>
        <dbReference type="ARBA" id="ARBA00021898"/>
    </source>
</evidence>
<evidence type="ECO:0000256" key="5">
    <source>
        <dbReference type="ARBA" id="ARBA00022475"/>
    </source>
</evidence>
<keyword evidence="5" id="KW-1003">Cell membrane</keyword>
<dbReference type="InterPro" id="IPR036429">
    <property type="entry name" value="SpoA-like_sf"/>
</dbReference>
<dbReference type="PRINTS" id="PR00955">
    <property type="entry name" value="FLGMOTORFLIM"/>
</dbReference>
<dbReference type="Gene3D" id="2.30.330.10">
    <property type="entry name" value="SpoA-like"/>
    <property type="match status" value="1"/>
</dbReference>
<dbReference type="SUPFAM" id="SSF103039">
    <property type="entry name" value="CheC-like"/>
    <property type="match status" value="1"/>
</dbReference>
<comment type="caution">
    <text evidence="12">The sequence shown here is derived from an EMBL/GenBank/DDBJ whole genome shotgun (WGS) entry which is preliminary data.</text>
</comment>
<evidence type="ECO:0000256" key="7">
    <source>
        <dbReference type="ARBA" id="ARBA00022779"/>
    </source>
</evidence>
<proteinExistence type="inferred from homology"/>
<keyword evidence="9" id="KW-0975">Bacterial flagellum</keyword>
<evidence type="ECO:0000256" key="10">
    <source>
        <dbReference type="NCBIfam" id="TIGR01397"/>
    </source>
</evidence>
<evidence type="ECO:0000256" key="6">
    <source>
        <dbReference type="ARBA" id="ARBA00022500"/>
    </source>
</evidence>
<dbReference type="InterPro" id="IPR028976">
    <property type="entry name" value="CheC-like_sf"/>
</dbReference>
<dbReference type="NCBIfam" id="TIGR01397">
    <property type="entry name" value="fliM_switch"/>
    <property type="match status" value="1"/>
</dbReference>
<dbReference type="GO" id="GO:0009425">
    <property type="term" value="C:bacterial-type flagellum basal body"/>
    <property type="evidence" value="ECO:0007669"/>
    <property type="project" value="UniProtKB-SubCell"/>
</dbReference>
<protein>
    <recommendedName>
        <fullName evidence="4 10">Flagellar motor switch protein FliM</fullName>
    </recommendedName>
</protein>
<dbReference type="Pfam" id="PF01052">
    <property type="entry name" value="FliMN_C"/>
    <property type="match status" value="1"/>
</dbReference>
<gene>
    <name evidence="12" type="ORF">EDC14_101596</name>
</gene>
<dbReference type="RefSeq" id="WP_132014790.1">
    <property type="nucleotide sequence ID" value="NZ_SLUN01000015.1"/>
</dbReference>
<evidence type="ECO:0000256" key="9">
    <source>
        <dbReference type="ARBA" id="ARBA00023143"/>
    </source>
</evidence>
<evidence type="ECO:0000256" key="2">
    <source>
        <dbReference type="ARBA" id="ARBA00004202"/>
    </source>
</evidence>
<organism evidence="12 13">
    <name type="scientific">Hydrogenispora ethanolica</name>
    <dbReference type="NCBI Taxonomy" id="1082276"/>
    <lineage>
        <taxon>Bacteria</taxon>
        <taxon>Bacillati</taxon>
        <taxon>Bacillota</taxon>
        <taxon>Hydrogenispora</taxon>
    </lineage>
</organism>
<dbReference type="EMBL" id="SLUN01000015">
    <property type="protein sequence ID" value="TCL66553.1"/>
    <property type="molecule type" value="Genomic_DNA"/>
</dbReference>